<reference evidence="5" key="2">
    <citation type="journal article" date="2021" name="Appl. Environ. Microbiol.">
        <title>Adaptability of a Caproate-Producing Bacterium Contributes to Its Dominance in an Anaerobic Fermentation System.</title>
        <authorList>
            <person name="Wang H."/>
            <person name="Gu Y."/>
            <person name="Zhou W."/>
            <person name="Zhao D."/>
            <person name="Qiao Z."/>
            <person name="Zheng J."/>
            <person name="Gao J."/>
            <person name="Chen X."/>
            <person name="Ren C."/>
            <person name="Xu Y."/>
        </authorList>
    </citation>
    <scope>NUCLEOTIDE SEQUENCE</scope>
    <source>
        <strain evidence="5">JNU-WLY1368</strain>
    </source>
</reference>
<dbReference type="AlphaFoldDB" id="A0A859DRZ7"/>
<dbReference type="Pfam" id="PF01248">
    <property type="entry name" value="Ribosomal_L7Ae"/>
    <property type="match status" value="1"/>
</dbReference>
<protein>
    <submittedName>
        <fullName evidence="4">50S ribosomal protein L7ae</fullName>
    </submittedName>
</protein>
<dbReference type="SUPFAM" id="SSF55315">
    <property type="entry name" value="L30e-like"/>
    <property type="match status" value="1"/>
</dbReference>
<dbReference type="Proteomes" id="UP000509623">
    <property type="component" value="Chromosome"/>
</dbReference>
<evidence type="ECO:0000256" key="2">
    <source>
        <dbReference type="ARBA" id="ARBA00023274"/>
    </source>
</evidence>
<dbReference type="KEGG" id="clf:GJQ69_09490"/>
<gene>
    <name evidence="4" type="ORF">GJQ69_09490</name>
    <name evidence="5" type="ORF">GKP14_03645</name>
</gene>
<dbReference type="InterPro" id="IPR004038">
    <property type="entry name" value="Ribosomal_eL8/eL30/eS12/Gad45"/>
</dbReference>
<dbReference type="Gene3D" id="3.30.1330.30">
    <property type="match status" value="1"/>
</dbReference>
<sequence>MPVNKILSMLGLCRRAGRIQLGHDPVLESVRSGKARLVLLARDLSAHTAGGIQYAAQQMGIPVCVLSCTMEEMGAALGKYAGAAAVEDTGFANKLKTLCTDR</sequence>
<dbReference type="RefSeq" id="WP_086036750.1">
    <property type="nucleotide sequence ID" value="NZ_CP046051.1"/>
</dbReference>
<evidence type="ECO:0000313" key="7">
    <source>
        <dbReference type="Proteomes" id="UP000509623"/>
    </source>
</evidence>
<dbReference type="InterPro" id="IPR039109">
    <property type="entry name" value="Ribosomal_eL30-like"/>
</dbReference>
<dbReference type="EMBL" id="CP046161">
    <property type="protein sequence ID" value="QKO30187.1"/>
    <property type="molecule type" value="Genomic_DNA"/>
</dbReference>
<organism evidence="4 6">
    <name type="scientific">Caproicibacterium lactatifermentans</name>
    <dbReference type="NCBI Taxonomy" id="2666138"/>
    <lineage>
        <taxon>Bacteria</taxon>
        <taxon>Bacillati</taxon>
        <taxon>Bacillota</taxon>
        <taxon>Clostridia</taxon>
        <taxon>Eubacteriales</taxon>
        <taxon>Oscillospiraceae</taxon>
        <taxon>Caproicibacterium</taxon>
    </lineage>
</organism>
<dbReference type="GO" id="GO:0003723">
    <property type="term" value="F:RNA binding"/>
    <property type="evidence" value="ECO:0007669"/>
    <property type="project" value="InterPro"/>
</dbReference>
<reference evidence="5" key="3">
    <citation type="journal article" date="2022" name="Int. J. Syst. Evol. Microbiol.">
        <title>Caproicibacterium lactatifermentans sp. nov., isolated from pit clay used for the production of Chinese strong aroma-type liquor.</title>
        <authorList>
            <person name="Wang H."/>
            <person name="Gu Y."/>
            <person name="Zhao D."/>
            <person name="Qiao Z."/>
            <person name="Zheng J."/>
            <person name="Gao J."/>
            <person name="Ren C."/>
            <person name="Xu Y."/>
        </authorList>
    </citation>
    <scope>NUCLEOTIDE SEQUENCE</scope>
    <source>
        <strain evidence="5">JNU-WLY1368</strain>
    </source>
</reference>
<evidence type="ECO:0000256" key="1">
    <source>
        <dbReference type="ARBA" id="ARBA00022980"/>
    </source>
</evidence>
<proteinExistence type="predicted"/>
<dbReference type="InterPro" id="IPR029064">
    <property type="entry name" value="Ribosomal_eL30-like_sf"/>
</dbReference>
<accession>A0A859DRZ7</accession>
<reference evidence="6 7" key="1">
    <citation type="submission" date="2019-11" db="EMBL/GenBank/DDBJ databases">
        <authorList>
            <person name="Ren C."/>
            <person name="Wang H."/>
            <person name="Xu Y."/>
        </authorList>
    </citation>
    <scope>NUCLEOTIDE SEQUENCE [LARGE SCALE GENOMIC DNA]</scope>
    <source>
        <strain evidence="7">JNU-WLY1368</strain>
        <strain evidence="4 6">LBM 19010</strain>
    </source>
</reference>
<dbReference type="EMBL" id="CP046051">
    <property type="protein sequence ID" value="QKN24688.1"/>
    <property type="molecule type" value="Genomic_DNA"/>
</dbReference>
<feature type="domain" description="Ribosomal protein eL8/eL30/eS12/Gadd45" evidence="3">
    <location>
        <begin position="5"/>
        <end position="95"/>
    </location>
</feature>
<evidence type="ECO:0000259" key="3">
    <source>
        <dbReference type="Pfam" id="PF01248"/>
    </source>
</evidence>
<evidence type="ECO:0000313" key="4">
    <source>
        <dbReference type="EMBL" id="QKN24688.1"/>
    </source>
</evidence>
<dbReference type="GO" id="GO:1990904">
    <property type="term" value="C:ribonucleoprotein complex"/>
    <property type="evidence" value="ECO:0007669"/>
    <property type="project" value="UniProtKB-KW"/>
</dbReference>
<evidence type="ECO:0000313" key="5">
    <source>
        <dbReference type="EMBL" id="QKO30187.1"/>
    </source>
</evidence>
<keyword evidence="1 4" id="KW-0689">Ribosomal protein</keyword>
<name>A0A859DRZ7_9FIRM</name>
<keyword evidence="2" id="KW-0687">Ribonucleoprotein</keyword>
<dbReference type="Proteomes" id="UP000501316">
    <property type="component" value="Chromosome"/>
</dbReference>
<keyword evidence="7" id="KW-1185">Reference proteome</keyword>
<dbReference type="PANTHER" id="PTHR11449">
    <property type="entry name" value="RIBOSOMAL PROTEIN L30"/>
    <property type="match status" value="1"/>
</dbReference>
<dbReference type="GO" id="GO:0005840">
    <property type="term" value="C:ribosome"/>
    <property type="evidence" value="ECO:0007669"/>
    <property type="project" value="UniProtKB-KW"/>
</dbReference>
<evidence type="ECO:0000313" key="6">
    <source>
        <dbReference type="Proteomes" id="UP000501316"/>
    </source>
</evidence>